<evidence type="ECO:0000313" key="2">
    <source>
        <dbReference type="Proteomes" id="UP000256690"/>
    </source>
</evidence>
<dbReference type="OrthoDB" id="4510859at2759"/>
<dbReference type="EMBL" id="PVWQ01000026">
    <property type="protein sequence ID" value="RDW57864.1"/>
    <property type="molecule type" value="Genomic_DNA"/>
</dbReference>
<organism evidence="1 2">
    <name type="scientific">Aspergillus mulundensis</name>
    <dbReference type="NCBI Taxonomy" id="1810919"/>
    <lineage>
        <taxon>Eukaryota</taxon>
        <taxon>Fungi</taxon>
        <taxon>Dikarya</taxon>
        <taxon>Ascomycota</taxon>
        <taxon>Pezizomycotina</taxon>
        <taxon>Eurotiomycetes</taxon>
        <taxon>Eurotiomycetidae</taxon>
        <taxon>Eurotiales</taxon>
        <taxon>Aspergillaceae</taxon>
        <taxon>Aspergillus</taxon>
        <taxon>Aspergillus subgen. Nidulantes</taxon>
    </lineage>
</organism>
<evidence type="ECO:0000313" key="1">
    <source>
        <dbReference type="EMBL" id="RDW57864.1"/>
    </source>
</evidence>
<name>A0A3D8Q8V0_9EURO</name>
<dbReference type="GeneID" id="38121752"/>
<protein>
    <submittedName>
        <fullName evidence="1">Uncharacterized protein</fullName>
    </submittedName>
</protein>
<sequence>MSTPTNLTVLQEAHKHWEGLELNAIPELHGDPSDNTFHAALLARSLALSVAATGCNTFSVEIAFWIPTSTWRVALTAKEPIASELGETWMDEVAAKFTTHAQIKSVSVERRSIDDPPFDDAEDWVKDMGPDGKELWAHATWFTCFRGIPFLLKRDGHTIWRDMNAFIDLRAHDSSVKGVYLGSKRLAPGRTDHRSYLLKVLSFMTDIKPPAATTSPGKQVRLGRAPGAGKLPSINEVPCDDLYSALAKGIGELELEKLERQPPREVKVRFAEGTKRE</sequence>
<keyword evidence="2" id="KW-1185">Reference proteome</keyword>
<dbReference type="RefSeq" id="XP_026598033.1">
    <property type="nucleotide sequence ID" value="XM_026753398.1"/>
</dbReference>
<accession>A0A3D8Q8V0</accession>
<reference evidence="1 2" key="1">
    <citation type="journal article" date="2018" name="IMA Fungus">
        <title>IMA Genome-F 9: Draft genome sequence of Annulohypoxylon stygium, Aspergillus mulundensis, Berkeleyomyces basicola (syn. Thielaviopsis basicola), Ceratocystis smalleyi, two Cercospora beticola strains, Coleophoma cylindrospora, Fusarium fracticaudum, Phialophora cf. hyalina, and Morchella septimelata.</title>
        <authorList>
            <person name="Wingfield B.D."/>
            <person name="Bills G.F."/>
            <person name="Dong Y."/>
            <person name="Huang W."/>
            <person name="Nel W.J."/>
            <person name="Swalarsk-Parry B.S."/>
            <person name="Vaghefi N."/>
            <person name="Wilken P.M."/>
            <person name="An Z."/>
            <person name="de Beer Z.W."/>
            <person name="De Vos L."/>
            <person name="Chen L."/>
            <person name="Duong T.A."/>
            <person name="Gao Y."/>
            <person name="Hammerbacher A."/>
            <person name="Kikkert J.R."/>
            <person name="Li Y."/>
            <person name="Li H."/>
            <person name="Li K."/>
            <person name="Li Q."/>
            <person name="Liu X."/>
            <person name="Ma X."/>
            <person name="Naidoo K."/>
            <person name="Pethybridge S.J."/>
            <person name="Sun J."/>
            <person name="Steenkamp E.T."/>
            <person name="van der Nest M.A."/>
            <person name="van Wyk S."/>
            <person name="Wingfield M.J."/>
            <person name="Xiong C."/>
            <person name="Yue Q."/>
            <person name="Zhang X."/>
        </authorList>
    </citation>
    <scope>NUCLEOTIDE SEQUENCE [LARGE SCALE GENOMIC DNA]</scope>
    <source>
        <strain evidence="1 2">DSM 5745</strain>
    </source>
</reference>
<gene>
    <name evidence="1" type="ORF">DSM5745_11382</name>
</gene>
<dbReference type="AlphaFoldDB" id="A0A3D8Q8V0"/>
<dbReference type="Proteomes" id="UP000256690">
    <property type="component" value="Unassembled WGS sequence"/>
</dbReference>
<comment type="caution">
    <text evidence="1">The sequence shown here is derived from an EMBL/GenBank/DDBJ whole genome shotgun (WGS) entry which is preliminary data.</text>
</comment>
<proteinExistence type="predicted"/>